<dbReference type="GO" id="GO:0031347">
    <property type="term" value="P:regulation of defense response"/>
    <property type="evidence" value="ECO:0007669"/>
    <property type="project" value="UniProtKB-UniRule"/>
</dbReference>
<proteinExistence type="inferred from homology"/>
<comment type="subcellular location">
    <subcellularLocation>
        <location evidence="2">Nucleus</location>
    </subcellularLocation>
</comment>
<evidence type="ECO:0000313" key="5">
    <source>
        <dbReference type="Proteomes" id="UP001558713"/>
    </source>
</evidence>
<accession>A0ABD0Z2Y6</accession>
<dbReference type="AlphaFoldDB" id="A0ABD0Z2Y6"/>
<dbReference type="EMBL" id="JBANAX010000904">
    <property type="protein sequence ID" value="KAL1189064.1"/>
    <property type="molecule type" value="Genomic_DNA"/>
</dbReference>
<evidence type="ECO:0000256" key="2">
    <source>
        <dbReference type="RuleBase" id="RU369065"/>
    </source>
</evidence>
<comment type="function">
    <text evidence="2">Repressor of jasmonate responses.</text>
</comment>
<dbReference type="GO" id="GO:0009611">
    <property type="term" value="P:response to wounding"/>
    <property type="evidence" value="ECO:0007669"/>
    <property type="project" value="UniProtKB-UniRule"/>
</dbReference>
<comment type="similarity">
    <text evidence="1 2">Belongs to the TIFY/JAZ family.</text>
</comment>
<dbReference type="InterPro" id="IPR040390">
    <property type="entry name" value="TIFY/JAZ"/>
</dbReference>
<dbReference type="GO" id="GO:0005634">
    <property type="term" value="C:nucleus"/>
    <property type="evidence" value="ECO:0007669"/>
    <property type="project" value="UniProtKB-SubCell"/>
</dbReference>
<organism evidence="4 5">
    <name type="scientific">Cardamine amara subsp. amara</name>
    <dbReference type="NCBI Taxonomy" id="228776"/>
    <lineage>
        <taxon>Eukaryota</taxon>
        <taxon>Viridiplantae</taxon>
        <taxon>Streptophyta</taxon>
        <taxon>Embryophyta</taxon>
        <taxon>Tracheophyta</taxon>
        <taxon>Spermatophyta</taxon>
        <taxon>Magnoliopsida</taxon>
        <taxon>eudicotyledons</taxon>
        <taxon>Gunneridae</taxon>
        <taxon>Pentapetalae</taxon>
        <taxon>rosids</taxon>
        <taxon>malvids</taxon>
        <taxon>Brassicales</taxon>
        <taxon>Brassicaceae</taxon>
        <taxon>Cardamineae</taxon>
        <taxon>Cardamine</taxon>
    </lineage>
</organism>
<feature type="domain" description="Tify" evidence="3">
    <location>
        <begin position="61"/>
        <end position="96"/>
    </location>
</feature>
<dbReference type="GO" id="GO:2000022">
    <property type="term" value="P:regulation of jasmonic acid mediated signaling pathway"/>
    <property type="evidence" value="ECO:0007669"/>
    <property type="project" value="UniProtKB-UniRule"/>
</dbReference>
<dbReference type="PANTHER" id="PTHR33077:SF61">
    <property type="entry name" value="PROTEIN TIFY 3A-RELATED"/>
    <property type="match status" value="1"/>
</dbReference>
<dbReference type="InterPro" id="IPR018467">
    <property type="entry name" value="CCT_CS"/>
</dbReference>
<evidence type="ECO:0000259" key="3">
    <source>
        <dbReference type="PROSITE" id="PS51320"/>
    </source>
</evidence>
<dbReference type="InterPro" id="IPR010399">
    <property type="entry name" value="Tify_dom"/>
</dbReference>
<keyword evidence="2" id="KW-0539">Nucleus</keyword>
<gene>
    <name evidence="4" type="ORF">V5N11_032483</name>
</gene>
<dbReference type="Pfam" id="PF06200">
    <property type="entry name" value="tify"/>
    <property type="match status" value="1"/>
</dbReference>
<dbReference type="PROSITE" id="PS51320">
    <property type="entry name" value="TIFY"/>
    <property type="match status" value="1"/>
</dbReference>
<sequence length="196" mass="20630">MAKVKDEPRASVEAGCGNNLGYSDGGAAEIDGNSTVQDVIAGSIAAEARSTEMLSSESDASKVLPTQLTIFFGGSVTVLDGISAEKVQEILLIAAAAAAKSTDTKNSTTVNPVPSPALNRAPSFSSTSTVASPAVQSFPIQSISFCRSAADLPIARRHSLQRFLEKRRDRLVNKNPYPVSDIKKTDVSIKEEYPTA</sequence>
<protein>
    <recommendedName>
        <fullName evidence="2">Protein TIFY</fullName>
    </recommendedName>
    <alternativeName>
        <fullName evidence="2">Jasmonate ZIM domain-containing protein</fullName>
    </alternativeName>
</protein>
<name>A0ABD0Z2Y6_CARAN</name>
<comment type="caution">
    <text evidence="4">The sequence shown here is derived from an EMBL/GenBank/DDBJ whole genome shotgun (WGS) entry which is preliminary data.</text>
</comment>
<dbReference type="Proteomes" id="UP001558713">
    <property type="component" value="Unassembled WGS sequence"/>
</dbReference>
<dbReference type="PANTHER" id="PTHR33077">
    <property type="entry name" value="PROTEIN TIFY 4A-RELATED-RELATED"/>
    <property type="match status" value="1"/>
</dbReference>
<comment type="domain">
    <text evidence="2">The jas domain is required for interaction with COI1.</text>
</comment>
<dbReference type="SMART" id="SM00979">
    <property type="entry name" value="TIFY"/>
    <property type="match status" value="1"/>
</dbReference>
<dbReference type="Pfam" id="PF09425">
    <property type="entry name" value="Jas_motif"/>
    <property type="match status" value="1"/>
</dbReference>
<reference evidence="4 5" key="1">
    <citation type="submission" date="2024-04" db="EMBL/GenBank/DDBJ databases">
        <title>Genome assembly C_amara_ONT_v2.</title>
        <authorList>
            <person name="Yant L."/>
            <person name="Moore C."/>
            <person name="Slenker M."/>
        </authorList>
    </citation>
    <scope>NUCLEOTIDE SEQUENCE [LARGE SCALE GENOMIC DNA]</scope>
    <source>
        <tissue evidence="4">Leaf</tissue>
    </source>
</reference>
<evidence type="ECO:0000256" key="1">
    <source>
        <dbReference type="ARBA" id="ARBA00008614"/>
    </source>
</evidence>
<evidence type="ECO:0000313" key="4">
    <source>
        <dbReference type="EMBL" id="KAL1189064.1"/>
    </source>
</evidence>
<keyword evidence="5" id="KW-1185">Reference proteome</keyword>
<keyword evidence="2" id="KW-1184">Jasmonic acid signaling pathway</keyword>